<feature type="coiled-coil region" evidence="1">
    <location>
        <begin position="283"/>
        <end position="310"/>
    </location>
</feature>
<evidence type="ECO:0000256" key="1">
    <source>
        <dbReference type="SAM" id="Coils"/>
    </source>
</evidence>
<keyword evidence="1" id="KW-0175">Coiled coil</keyword>
<organism evidence="4">
    <name type="scientific">Clostridium symbiosum</name>
    <name type="common">Bacteroides symbiosus</name>
    <dbReference type="NCBI Taxonomy" id="1512"/>
    <lineage>
        <taxon>Bacteria</taxon>
        <taxon>Bacillati</taxon>
        <taxon>Bacillota</taxon>
        <taxon>Clostridia</taxon>
        <taxon>Lachnospirales</taxon>
        <taxon>Lachnospiraceae</taxon>
        <taxon>Otoolea</taxon>
    </lineage>
</organism>
<dbReference type="InterPro" id="IPR005094">
    <property type="entry name" value="Endonuclease_MobA/VirD2"/>
</dbReference>
<accession>A0A6N3DGU6</accession>
<dbReference type="Pfam" id="PF03432">
    <property type="entry name" value="Relaxase"/>
    <property type="match status" value="1"/>
</dbReference>
<evidence type="ECO:0000256" key="2">
    <source>
        <dbReference type="SAM" id="MobiDB-lite"/>
    </source>
</evidence>
<name>A0A6N3DGU6_CLOSY</name>
<reference evidence="4" key="1">
    <citation type="submission" date="2019-11" db="EMBL/GenBank/DDBJ databases">
        <authorList>
            <person name="Feng L."/>
        </authorList>
    </citation>
    <scope>NUCLEOTIDE SEQUENCE</scope>
    <source>
        <strain evidence="4">CsymbiosumLFYP84</strain>
    </source>
</reference>
<feature type="region of interest" description="Disordered" evidence="2">
    <location>
        <begin position="185"/>
        <end position="206"/>
    </location>
</feature>
<evidence type="ECO:0000313" key="4">
    <source>
        <dbReference type="EMBL" id="VYU28486.1"/>
    </source>
</evidence>
<feature type="domain" description="MobA/VirD2-like nuclease" evidence="3">
    <location>
        <begin position="21"/>
        <end position="171"/>
    </location>
</feature>
<dbReference type="AlphaFoldDB" id="A0A6N3DGU6"/>
<feature type="compositionally biased region" description="Basic and acidic residues" evidence="2">
    <location>
        <begin position="403"/>
        <end position="423"/>
    </location>
</feature>
<evidence type="ECO:0000259" key="3">
    <source>
        <dbReference type="Pfam" id="PF03432"/>
    </source>
</evidence>
<protein>
    <submittedName>
        <fullName evidence="4">Relaxase/Mobilisation nuclease domain protein</fullName>
    </submittedName>
</protein>
<gene>
    <name evidence="4" type="ORF">CSLFYP84_01783</name>
</gene>
<dbReference type="EMBL" id="CACRUA010000022">
    <property type="protein sequence ID" value="VYU28486.1"/>
    <property type="molecule type" value="Genomic_DNA"/>
</dbReference>
<dbReference type="RefSeq" id="WP_156684543.1">
    <property type="nucleotide sequence ID" value="NZ_CACRUA010000022.1"/>
</dbReference>
<proteinExistence type="predicted"/>
<feature type="region of interest" description="Disordered" evidence="2">
    <location>
        <begin position="382"/>
        <end position="423"/>
    </location>
</feature>
<sequence length="423" mass="48853">MTIIKQRAVTEKGHQRNLRAYINDDKKVLLRDSQNMDGCTNIKRWATFMEATRRRFGHDKASRMVRDKKTGELRPSRNTIMYHQILAFLPDECDINGGKLTPEECMAYAKEYAAKFYPNQEVVFALHNEYCKEDKTNRYAVHMVINRSDIQTKKRLNEGRGQKAKVERASRIRKMDKAWGLKQVERDERNSSVHKKQPSKVEKEIEGRGGESYKMNLRELCRLAADRAENIYEYREMLEGWGVDTQFRKGKLYVTDTDNSKYSFSLAKLDADLNANGLEDRFLQNVEADIEAKGAEIAEARAAVEAERQRVTGIRDAYLEEMRKTYLDYRKKAHGLEGTALAAFPKLELKRPPKEVVDDPEVKRLWLAYRRGADELRVEMASEVPYARKPKKGGGTSGFGSQPRRDAQSIGKSERNTERPDVR</sequence>